<accession>A0ABX4NIG5</accession>
<dbReference type="EMBL" id="NPDS01000006">
    <property type="protein sequence ID" value="PJZ56600.1"/>
    <property type="molecule type" value="Genomic_DNA"/>
</dbReference>
<reference evidence="2 3" key="1">
    <citation type="submission" date="2017-07" db="EMBL/GenBank/DDBJ databases">
        <title>Leptospira spp. isolated from tropical soils.</title>
        <authorList>
            <person name="Thibeaux R."/>
            <person name="Iraola G."/>
            <person name="Ferres I."/>
            <person name="Bierque E."/>
            <person name="Girault D."/>
            <person name="Soupe-Gilbert M.-E."/>
            <person name="Picardeau M."/>
            <person name="Goarant C."/>
        </authorList>
    </citation>
    <scope>NUCLEOTIDE SEQUENCE [LARGE SCALE GENOMIC DNA]</scope>
    <source>
        <strain evidence="2 3">FH4-C-A1</strain>
    </source>
</reference>
<dbReference type="RefSeq" id="WP_100763167.1">
    <property type="nucleotide sequence ID" value="NZ_NPDS01000006.1"/>
</dbReference>
<dbReference type="Pfam" id="PF06674">
    <property type="entry name" value="DUF1176"/>
    <property type="match status" value="1"/>
</dbReference>
<keyword evidence="1" id="KW-1133">Transmembrane helix</keyword>
<evidence type="ECO:0000313" key="3">
    <source>
        <dbReference type="Proteomes" id="UP000231879"/>
    </source>
</evidence>
<evidence type="ECO:0000256" key="1">
    <source>
        <dbReference type="SAM" id="Phobius"/>
    </source>
</evidence>
<keyword evidence="3" id="KW-1185">Reference proteome</keyword>
<feature type="transmembrane region" description="Helical" evidence="1">
    <location>
        <begin position="12"/>
        <end position="32"/>
    </location>
</feature>
<keyword evidence="1" id="KW-0812">Transmembrane</keyword>
<protein>
    <submittedName>
        <fullName evidence="2">DUF1176 domain-containing protein</fullName>
    </submittedName>
</protein>
<proteinExistence type="predicted"/>
<evidence type="ECO:0000313" key="2">
    <source>
        <dbReference type="EMBL" id="PJZ56600.1"/>
    </source>
</evidence>
<organism evidence="2 3">
    <name type="scientific">Leptospira barantonii</name>
    <dbReference type="NCBI Taxonomy" id="2023184"/>
    <lineage>
        <taxon>Bacteria</taxon>
        <taxon>Pseudomonadati</taxon>
        <taxon>Spirochaetota</taxon>
        <taxon>Spirochaetia</taxon>
        <taxon>Leptospirales</taxon>
        <taxon>Leptospiraceae</taxon>
        <taxon>Leptospira</taxon>
    </lineage>
</organism>
<gene>
    <name evidence="2" type="ORF">CH367_14185</name>
</gene>
<comment type="caution">
    <text evidence="2">The sequence shown here is derived from an EMBL/GenBank/DDBJ whole genome shotgun (WGS) entry which is preliminary data.</text>
</comment>
<sequence>MKRIGFIKARLFLFLLLVFTAFGILVVVFFFGKEWIDPRSEKNFVSSLIREFQSSKTSSINVNPKRTSIEWPKDCDFYAHSSYENSREGNFSSPEEVCANALEFVKDQLPKNCDYDSTRSGAGGKIDYHLYADFLKYAPVRFFPLSERTFIGELLCTSGAYNRYNVYFIYDERIVPAKTRILRFKAFRFEESNGTVSKSSFESDRLVRFYKPETKDFVAFNKYRGMGDCGEFFRYSLSESDQPILVEMRAKLNCDGTEVYSADEVPVSWTRYEIPSDFFGF</sequence>
<name>A0ABX4NIG5_9LEPT</name>
<dbReference type="Proteomes" id="UP000231879">
    <property type="component" value="Unassembled WGS sequence"/>
</dbReference>
<dbReference type="InterPro" id="IPR009560">
    <property type="entry name" value="DUF1176"/>
</dbReference>
<keyword evidence="1" id="KW-0472">Membrane</keyword>